<sequence length="203" mass="22744">MTAQLSREQLKSRIEKALKDFTEGRAAMHVPPLDTDVDMVLADCLTLLAGMDSEPSGYLYRTNTALACSPWRYTDKLPDYVKGEGFEIRPQFETPRHAPPAPGAVPEMTDAMALDFIKDKYLFDDVLRATKLAWNACRAAMQAEPVSQRYTLPDIDMSDADCFAVARLHEIIYGAKLQGQEAKLLARFMLDVKQRTAAPEQEV</sequence>
<dbReference type="Proteomes" id="UP000198515">
    <property type="component" value="Unassembled WGS sequence"/>
</dbReference>
<dbReference type="RefSeq" id="WP_090138260.1">
    <property type="nucleotide sequence ID" value="NZ_FMBC01000061.1"/>
</dbReference>
<keyword evidence="2" id="KW-1185">Reference proteome</keyword>
<organism evidence="1 2">
    <name type="scientific">Kosakonia oryziphila</name>
    <dbReference type="NCBI Taxonomy" id="1005667"/>
    <lineage>
        <taxon>Bacteria</taxon>
        <taxon>Pseudomonadati</taxon>
        <taxon>Pseudomonadota</taxon>
        <taxon>Gammaproteobacteria</taxon>
        <taxon>Enterobacterales</taxon>
        <taxon>Enterobacteriaceae</taxon>
        <taxon>Kosakonia</taxon>
    </lineage>
</organism>
<evidence type="ECO:0000313" key="1">
    <source>
        <dbReference type="EMBL" id="SCC65674.1"/>
    </source>
</evidence>
<protein>
    <submittedName>
        <fullName evidence="1">Uncharacterized protein</fullName>
    </submittedName>
</protein>
<dbReference type="EMBL" id="FMBC01000061">
    <property type="protein sequence ID" value="SCC65674.1"/>
    <property type="molecule type" value="Genomic_DNA"/>
</dbReference>
<proteinExistence type="predicted"/>
<reference evidence="2" key="1">
    <citation type="submission" date="2016-08" db="EMBL/GenBank/DDBJ databases">
        <authorList>
            <person name="Varghese N."/>
            <person name="Submissions Spin"/>
        </authorList>
    </citation>
    <scope>NUCLEOTIDE SEQUENCE [LARGE SCALE GENOMIC DNA]</scope>
    <source>
        <strain evidence="2">REICA_142</strain>
    </source>
</reference>
<accession>A0A1C4GC11</accession>
<dbReference type="AlphaFoldDB" id="A0A1C4GC11"/>
<evidence type="ECO:0000313" key="2">
    <source>
        <dbReference type="Proteomes" id="UP000198515"/>
    </source>
</evidence>
<gene>
    <name evidence="1" type="ORF">GA0061070_106117</name>
</gene>
<name>A0A1C4GC11_9ENTR</name>